<dbReference type="PRINTS" id="PR01217">
    <property type="entry name" value="PRICHEXTENSN"/>
</dbReference>
<feature type="region of interest" description="Disordered" evidence="1">
    <location>
        <begin position="142"/>
        <end position="219"/>
    </location>
</feature>
<feature type="compositionally biased region" description="Polar residues" evidence="1">
    <location>
        <begin position="142"/>
        <end position="153"/>
    </location>
</feature>
<proteinExistence type="predicted"/>
<sequence>MPRLRRRSWSRERFWFALLAVLMALGLAALWFIPPWRFEPQVHLIPLALAPVRQADYHAEPHLAAIPAVSLDLIRQALQERQPQAQAEAVLRQLETPIPTATANRPLVLPATPTASSWPGITTMPVTLTLTSTPTVTQTMALPTSTFSPTAEVSPTADPRPTRTPQPPPPTATPLPTSTPLPPSPTPRPPTATAPAYPPPATPLPSTPPTPTLRPYPPP</sequence>
<organism evidence="2 3">
    <name type="scientific">Thermanaerothrix solaris</name>
    <dbReference type="NCBI Taxonomy" id="3058434"/>
    <lineage>
        <taxon>Bacteria</taxon>
        <taxon>Bacillati</taxon>
        <taxon>Chloroflexota</taxon>
        <taxon>Anaerolineae</taxon>
        <taxon>Anaerolineales</taxon>
        <taxon>Anaerolineaceae</taxon>
        <taxon>Thermanaerothrix</taxon>
    </lineage>
</organism>
<keyword evidence="3" id="KW-1185">Reference proteome</keyword>
<gene>
    <name evidence="2" type="ORF">QYE77_09975</name>
</gene>
<evidence type="ECO:0000256" key="1">
    <source>
        <dbReference type="SAM" id="MobiDB-lite"/>
    </source>
</evidence>
<comment type="caution">
    <text evidence="2">The sequence shown here is derived from an EMBL/GenBank/DDBJ whole genome shotgun (WGS) entry which is preliminary data.</text>
</comment>
<name>A0ABU3NP31_9CHLR</name>
<accession>A0ABU3NP31</accession>
<dbReference type="EMBL" id="JAUHMF010000002">
    <property type="protein sequence ID" value="MDT8898597.1"/>
    <property type="molecule type" value="Genomic_DNA"/>
</dbReference>
<protein>
    <submittedName>
        <fullName evidence="2">Uncharacterized protein</fullName>
    </submittedName>
</protein>
<dbReference type="RefSeq" id="WP_315625260.1">
    <property type="nucleotide sequence ID" value="NZ_JAUHMF010000002.1"/>
</dbReference>
<feature type="compositionally biased region" description="Pro residues" evidence="1">
    <location>
        <begin position="162"/>
        <end position="219"/>
    </location>
</feature>
<evidence type="ECO:0000313" key="2">
    <source>
        <dbReference type="EMBL" id="MDT8898597.1"/>
    </source>
</evidence>
<dbReference type="Proteomes" id="UP001254165">
    <property type="component" value="Unassembled WGS sequence"/>
</dbReference>
<evidence type="ECO:0000313" key="3">
    <source>
        <dbReference type="Proteomes" id="UP001254165"/>
    </source>
</evidence>
<reference evidence="2 3" key="1">
    <citation type="submission" date="2023-07" db="EMBL/GenBank/DDBJ databases">
        <title>Novel species of Thermanaerothrix with wide hydrolytic capabilities.</title>
        <authorList>
            <person name="Zayulina K.S."/>
            <person name="Podosokorskaya O.A."/>
            <person name="Elcheninov A.G."/>
        </authorList>
    </citation>
    <scope>NUCLEOTIDE SEQUENCE [LARGE SCALE GENOMIC DNA]</scope>
    <source>
        <strain evidence="2 3">4228-RoL</strain>
    </source>
</reference>